<evidence type="ECO:0000256" key="4">
    <source>
        <dbReference type="PROSITE-ProRule" id="PRU00335"/>
    </source>
</evidence>
<evidence type="ECO:0000256" key="2">
    <source>
        <dbReference type="ARBA" id="ARBA00023125"/>
    </source>
</evidence>
<evidence type="ECO:0000256" key="3">
    <source>
        <dbReference type="ARBA" id="ARBA00023163"/>
    </source>
</evidence>
<feature type="DNA-binding region" description="H-T-H motif" evidence="4">
    <location>
        <begin position="31"/>
        <end position="50"/>
    </location>
</feature>
<name>A0A059FMB1_9PROT</name>
<feature type="domain" description="HTH tetR-type" evidence="5">
    <location>
        <begin position="8"/>
        <end position="68"/>
    </location>
</feature>
<proteinExistence type="predicted"/>
<keyword evidence="3" id="KW-0804">Transcription</keyword>
<dbReference type="Gene3D" id="1.10.357.10">
    <property type="entry name" value="Tetracycline Repressor, domain 2"/>
    <property type="match status" value="1"/>
</dbReference>
<dbReference type="PATRIC" id="fig|1280950.3.peg.2224"/>
<evidence type="ECO:0000313" key="6">
    <source>
        <dbReference type="EMBL" id="KCZ91661.1"/>
    </source>
</evidence>
<dbReference type="EMBL" id="ARYK01000005">
    <property type="protein sequence ID" value="KCZ91661.1"/>
    <property type="molecule type" value="Genomic_DNA"/>
</dbReference>
<keyword evidence="2 4" id="KW-0238">DNA-binding</keyword>
<dbReference type="SUPFAM" id="SSF46689">
    <property type="entry name" value="Homeodomain-like"/>
    <property type="match status" value="1"/>
</dbReference>
<reference evidence="6 7" key="1">
    <citation type="journal article" date="2014" name="Antonie Van Leeuwenhoek">
        <title>Hyphomonas beringensis sp. nov. and Hyphomonas chukchiensis sp. nov., isolated from surface seawater of the Bering Sea and Chukchi Sea.</title>
        <authorList>
            <person name="Li C."/>
            <person name="Lai Q."/>
            <person name="Li G."/>
            <person name="Dong C."/>
            <person name="Wang J."/>
            <person name="Liao Y."/>
            <person name="Shao Z."/>
        </authorList>
    </citation>
    <scope>NUCLEOTIDE SEQUENCE [LARGE SCALE GENOMIC DNA]</scope>
    <source>
        <strain evidence="6 7">MHS-2</strain>
    </source>
</reference>
<keyword evidence="7" id="KW-1185">Reference proteome</keyword>
<comment type="caution">
    <text evidence="6">The sequence shown here is derived from an EMBL/GenBank/DDBJ whole genome shotgun (WGS) entry which is preliminary data.</text>
</comment>
<evidence type="ECO:0000256" key="1">
    <source>
        <dbReference type="ARBA" id="ARBA00023015"/>
    </source>
</evidence>
<evidence type="ECO:0000313" key="7">
    <source>
        <dbReference type="Proteomes" id="UP000025171"/>
    </source>
</evidence>
<dbReference type="InterPro" id="IPR036271">
    <property type="entry name" value="Tet_transcr_reg_TetR-rel_C_sf"/>
</dbReference>
<dbReference type="Pfam" id="PF00440">
    <property type="entry name" value="TetR_N"/>
    <property type="match status" value="1"/>
</dbReference>
<dbReference type="PANTHER" id="PTHR47506:SF1">
    <property type="entry name" value="HTH-TYPE TRANSCRIPTIONAL REGULATOR YJDC"/>
    <property type="match status" value="1"/>
</dbReference>
<keyword evidence="1" id="KW-0805">Transcription regulation</keyword>
<dbReference type="eggNOG" id="COG1309">
    <property type="taxonomic scope" value="Bacteria"/>
</dbReference>
<dbReference type="InterPro" id="IPR054156">
    <property type="entry name" value="YxaF_TetR_C"/>
</dbReference>
<accession>A0A059FMB1</accession>
<dbReference type="Pfam" id="PF21993">
    <property type="entry name" value="TetR_C_13_2"/>
    <property type="match status" value="1"/>
</dbReference>
<dbReference type="PANTHER" id="PTHR47506">
    <property type="entry name" value="TRANSCRIPTIONAL REGULATORY PROTEIN"/>
    <property type="match status" value="1"/>
</dbReference>
<dbReference type="OrthoDB" id="9779746at2"/>
<gene>
    <name evidence="6" type="ORF">HJO_11107</name>
</gene>
<protein>
    <submittedName>
        <fullName evidence="6">Transcriptional regulator</fullName>
    </submittedName>
</protein>
<dbReference type="SUPFAM" id="SSF48498">
    <property type="entry name" value="Tetracyclin repressor-like, C-terminal domain"/>
    <property type="match status" value="1"/>
</dbReference>
<dbReference type="Proteomes" id="UP000025171">
    <property type="component" value="Unassembled WGS sequence"/>
</dbReference>
<dbReference type="PROSITE" id="PS50977">
    <property type="entry name" value="HTH_TETR_2"/>
    <property type="match status" value="1"/>
</dbReference>
<evidence type="ECO:0000259" key="5">
    <source>
        <dbReference type="PROSITE" id="PS50977"/>
    </source>
</evidence>
<dbReference type="RefSeq" id="WP_035616924.1">
    <property type="nucleotide sequence ID" value="NZ_ARYK01000005.1"/>
</dbReference>
<organism evidence="6 7">
    <name type="scientific">Hyphomonas johnsonii MHS-2</name>
    <dbReference type="NCBI Taxonomy" id="1280950"/>
    <lineage>
        <taxon>Bacteria</taxon>
        <taxon>Pseudomonadati</taxon>
        <taxon>Pseudomonadota</taxon>
        <taxon>Alphaproteobacteria</taxon>
        <taxon>Hyphomonadales</taxon>
        <taxon>Hyphomonadaceae</taxon>
        <taxon>Hyphomonas</taxon>
    </lineage>
</organism>
<dbReference type="InterPro" id="IPR001647">
    <property type="entry name" value="HTH_TetR"/>
</dbReference>
<sequence length="191" mass="20036">MTQTATQTSARDAIVLKLYDLFRRRGFEAVALSDISEATGLGRSSLYHHFPGGKDEMAIAVADFAHAWVEENLFQPLHADGELPTKISRMLDSASDMYEGGGAPCLVASMMISPSMSPDLGGTLKAIIQGWIGALRDALIASGMAADEAGRRATAAVVAIEGALIVSRACGDRKIFSAALAQTGKALRAPA</sequence>
<dbReference type="AlphaFoldDB" id="A0A059FMB1"/>
<dbReference type="GO" id="GO:0003677">
    <property type="term" value="F:DNA binding"/>
    <property type="evidence" value="ECO:0007669"/>
    <property type="project" value="UniProtKB-UniRule"/>
</dbReference>
<dbReference type="InterPro" id="IPR009057">
    <property type="entry name" value="Homeodomain-like_sf"/>
</dbReference>